<evidence type="ECO:0000313" key="3">
    <source>
        <dbReference type="Proteomes" id="UP001501867"/>
    </source>
</evidence>
<comment type="caution">
    <text evidence="2">The sequence shown here is derived from an EMBL/GenBank/DDBJ whole genome shotgun (WGS) entry which is preliminary data.</text>
</comment>
<organism evidence="2 3">
    <name type="scientific">Streptomyces polychromogenes</name>
    <dbReference type="NCBI Taxonomy" id="67342"/>
    <lineage>
        <taxon>Bacteria</taxon>
        <taxon>Bacillati</taxon>
        <taxon>Actinomycetota</taxon>
        <taxon>Actinomycetes</taxon>
        <taxon>Kitasatosporales</taxon>
        <taxon>Streptomycetaceae</taxon>
        <taxon>Streptomyces</taxon>
    </lineage>
</organism>
<dbReference type="Proteomes" id="UP001501867">
    <property type="component" value="Unassembled WGS sequence"/>
</dbReference>
<evidence type="ECO:0000256" key="1">
    <source>
        <dbReference type="SAM" id="MobiDB-lite"/>
    </source>
</evidence>
<sequence length="112" mass="11566">MPSTCAIGSAAEVTRPAAVVRTAGAPISSTVPHAWHSGQRPSHFTVVQPHSVQRKDGRSLADEREVRAAMPPTVTGAADNAARAAARAGAPPGFAERQGSGQRDGDLFTRKG</sequence>
<gene>
    <name evidence="2" type="ORF">GCM10010302_74350</name>
</gene>
<feature type="region of interest" description="Disordered" evidence="1">
    <location>
        <begin position="71"/>
        <end position="112"/>
    </location>
</feature>
<feature type="compositionally biased region" description="Basic and acidic residues" evidence="1">
    <location>
        <begin position="103"/>
        <end position="112"/>
    </location>
</feature>
<accession>A0ABP3FVP7</accession>
<keyword evidence="3" id="KW-1185">Reference proteome</keyword>
<name>A0ABP3FVP7_9ACTN</name>
<protein>
    <submittedName>
        <fullName evidence="2">Uncharacterized protein</fullName>
    </submittedName>
</protein>
<evidence type="ECO:0000313" key="2">
    <source>
        <dbReference type="EMBL" id="GAA0324338.1"/>
    </source>
</evidence>
<feature type="compositionally biased region" description="Low complexity" evidence="1">
    <location>
        <begin position="76"/>
        <end position="95"/>
    </location>
</feature>
<dbReference type="EMBL" id="BAAABV010000032">
    <property type="protein sequence ID" value="GAA0324338.1"/>
    <property type="molecule type" value="Genomic_DNA"/>
</dbReference>
<proteinExistence type="predicted"/>
<reference evidence="3" key="1">
    <citation type="journal article" date="2019" name="Int. J. Syst. Evol. Microbiol.">
        <title>The Global Catalogue of Microorganisms (GCM) 10K type strain sequencing project: providing services to taxonomists for standard genome sequencing and annotation.</title>
        <authorList>
            <consortium name="The Broad Institute Genomics Platform"/>
            <consortium name="The Broad Institute Genome Sequencing Center for Infectious Disease"/>
            <person name="Wu L."/>
            <person name="Ma J."/>
        </authorList>
    </citation>
    <scope>NUCLEOTIDE SEQUENCE [LARGE SCALE GENOMIC DNA]</scope>
    <source>
        <strain evidence="3">JCM 4505</strain>
    </source>
</reference>